<keyword evidence="4" id="KW-1185">Reference proteome</keyword>
<proteinExistence type="predicted"/>
<keyword evidence="1" id="KW-0732">Signal</keyword>
<name>A0AAV0AQC2_PHAPC</name>
<feature type="chain" id="PRO_5044713198" evidence="1">
    <location>
        <begin position="20"/>
        <end position="181"/>
    </location>
</feature>
<dbReference type="AlphaFoldDB" id="A0AAV0AQC2"/>
<evidence type="ECO:0000313" key="2">
    <source>
        <dbReference type="EMBL" id="CAH7669667.1"/>
    </source>
</evidence>
<dbReference type="Proteomes" id="UP001153365">
    <property type="component" value="Unassembled WGS sequence"/>
</dbReference>
<accession>A0AAV0AQC2</accession>
<protein>
    <submittedName>
        <fullName evidence="2">Expressed protein</fullName>
    </submittedName>
</protein>
<comment type="caution">
    <text evidence="2">The sequence shown here is derived from an EMBL/GenBank/DDBJ whole genome shotgun (WGS) entry which is preliminary data.</text>
</comment>
<dbReference type="EMBL" id="CALTRL010000875">
    <property type="protein sequence ID" value="CAH7669971.1"/>
    <property type="molecule type" value="Genomic_DNA"/>
</dbReference>
<evidence type="ECO:0000313" key="3">
    <source>
        <dbReference type="EMBL" id="CAH7669971.1"/>
    </source>
</evidence>
<evidence type="ECO:0000313" key="4">
    <source>
        <dbReference type="Proteomes" id="UP001153365"/>
    </source>
</evidence>
<gene>
    <name evidence="2" type="ORF">PPACK8108_LOCUS4311</name>
    <name evidence="3" type="ORF">PPACK8108_LOCUS4638</name>
</gene>
<evidence type="ECO:0000256" key="1">
    <source>
        <dbReference type="SAM" id="SignalP"/>
    </source>
</evidence>
<organism evidence="2 4">
    <name type="scientific">Phakopsora pachyrhizi</name>
    <name type="common">Asian soybean rust disease fungus</name>
    <dbReference type="NCBI Taxonomy" id="170000"/>
    <lineage>
        <taxon>Eukaryota</taxon>
        <taxon>Fungi</taxon>
        <taxon>Dikarya</taxon>
        <taxon>Basidiomycota</taxon>
        <taxon>Pucciniomycotina</taxon>
        <taxon>Pucciniomycetes</taxon>
        <taxon>Pucciniales</taxon>
        <taxon>Phakopsoraceae</taxon>
        <taxon>Phakopsora</taxon>
    </lineage>
</organism>
<reference evidence="2" key="1">
    <citation type="submission" date="2022-06" db="EMBL/GenBank/DDBJ databases">
        <authorList>
            <consortium name="SYNGENTA / RWTH Aachen University"/>
        </authorList>
    </citation>
    <scope>NUCLEOTIDE SEQUENCE</scope>
</reference>
<feature type="signal peptide" evidence="1">
    <location>
        <begin position="1"/>
        <end position="19"/>
    </location>
</feature>
<dbReference type="EMBL" id="CALTRL010000791">
    <property type="protein sequence ID" value="CAH7669667.1"/>
    <property type="molecule type" value="Genomic_DNA"/>
</dbReference>
<sequence length="181" mass="20812">MLFNKLAFALLFLVGITFSKLQPRNSVSSHAYTKNVIELQTGFNKVFYTIGTDFNQVLIYCRNSKLSDVIAYFSRVHSSVSALSSRCIIGFKYHDLAFRFSNYFFQILIKLQGALIVISQYRKMIIGCRGLFVSISVHLNHIIKYMNKANVDVLGMGRYYSRHINFNLFNLLGFSLNLDAY</sequence>